<dbReference type="EMBL" id="LXQA010510325">
    <property type="protein sequence ID" value="MCI56313.1"/>
    <property type="molecule type" value="Genomic_DNA"/>
</dbReference>
<feature type="non-terminal residue" evidence="2">
    <location>
        <position position="1"/>
    </location>
</feature>
<evidence type="ECO:0000313" key="2">
    <source>
        <dbReference type="EMBL" id="MCI56313.1"/>
    </source>
</evidence>
<proteinExistence type="predicted"/>
<evidence type="ECO:0000313" key="3">
    <source>
        <dbReference type="Proteomes" id="UP000265520"/>
    </source>
</evidence>
<reference evidence="2 3" key="1">
    <citation type="journal article" date="2018" name="Front. Plant Sci.">
        <title>Red Clover (Trifolium pratense) and Zigzag Clover (T. medium) - A Picture of Genomic Similarities and Differences.</title>
        <authorList>
            <person name="Dluhosova J."/>
            <person name="Istvanek J."/>
            <person name="Nedelnik J."/>
            <person name="Repkova J."/>
        </authorList>
    </citation>
    <scope>NUCLEOTIDE SEQUENCE [LARGE SCALE GENOMIC DNA]</scope>
    <source>
        <strain evidence="3">cv. 10/8</strain>
        <tissue evidence="2">Leaf</tissue>
    </source>
</reference>
<feature type="compositionally biased region" description="Acidic residues" evidence="1">
    <location>
        <begin position="60"/>
        <end position="76"/>
    </location>
</feature>
<keyword evidence="3" id="KW-1185">Reference proteome</keyword>
<comment type="caution">
    <text evidence="2">The sequence shown here is derived from an EMBL/GenBank/DDBJ whole genome shotgun (WGS) entry which is preliminary data.</text>
</comment>
<evidence type="ECO:0000256" key="1">
    <source>
        <dbReference type="SAM" id="MobiDB-lite"/>
    </source>
</evidence>
<name>A0A392T5B6_9FABA</name>
<organism evidence="2 3">
    <name type="scientific">Trifolium medium</name>
    <dbReference type="NCBI Taxonomy" id="97028"/>
    <lineage>
        <taxon>Eukaryota</taxon>
        <taxon>Viridiplantae</taxon>
        <taxon>Streptophyta</taxon>
        <taxon>Embryophyta</taxon>
        <taxon>Tracheophyta</taxon>
        <taxon>Spermatophyta</taxon>
        <taxon>Magnoliopsida</taxon>
        <taxon>eudicotyledons</taxon>
        <taxon>Gunneridae</taxon>
        <taxon>Pentapetalae</taxon>
        <taxon>rosids</taxon>
        <taxon>fabids</taxon>
        <taxon>Fabales</taxon>
        <taxon>Fabaceae</taxon>
        <taxon>Papilionoideae</taxon>
        <taxon>50 kb inversion clade</taxon>
        <taxon>NPAAA clade</taxon>
        <taxon>Hologalegina</taxon>
        <taxon>IRL clade</taxon>
        <taxon>Trifolieae</taxon>
        <taxon>Trifolium</taxon>
    </lineage>
</organism>
<accession>A0A392T5B6</accession>
<dbReference type="AlphaFoldDB" id="A0A392T5B6"/>
<protein>
    <submittedName>
        <fullName evidence="2">Uncharacterized protein</fullName>
    </submittedName>
</protein>
<dbReference type="Proteomes" id="UP000265520">
    <property type="component" value="Unassembled WGS sequence"/>
</dbReference>
<sequence>DATIVSNYVVGQDAEVLIYVDYVTDATSNVAYPVCVDEVNTVRTGVRSDDKGKVVVAITSDEESDGSDNDDSDDSDYSQLDVRFYDSEEEGFG</sequence>
<feature type="non-terminal residue" evidence="2">
    <location>
        <position position="93"/>
    </location>
</feature>
<feature type="region of interest" description="Disordered" evidence="1">
    <location>
        <begin position="59"/>
        <end position="93"/>
    </location>
</feature>